<feature type="region of interest" description="Disordered" evidence="7">
    <location>
        <begin position="1"/>
        <end position="58"/>
    </location>
</feature>
<sequence length="358" mass="41050">MLPQHPRRRESPAPRSNQYQWREKEHISPRLPYRDSPAVLTSPQNTTAEQPPSSNPPLIRNLAVHDFPLPAIPTTEEVMNELQEVTIQYVNCADPTISEARRQRVLQGEAKGLMAETAASIVVAASKRYNMVLNGSSSRLTEQALESNHNGNGVYRVLKIDRLDASELNLSEDSTAYTKKECYEILKRIHEGNKATGGLKLVTLCHGIIGFIKFLGPYYMLVITERREICEICGDRVHEVSKSEIISLRNPSVLSNIANSRDENKYKKLLCMVDLTKDFFFSYYFNIMRSFQKNICNHESGATLCKKMFVWNEFLTWGIRHLRNTVWTVALVYAFFKQRGDKIREIKATLYGLRYGLR</sequence>
<dbReference type="AlphaFoldDB" id="A0A816JI35"/>
<dbReference type="EMBL" id="HG994368">
    <property type="protein sequence ID" value="CAF1843450.1"/>
    <property type="molecule type" value="Genomic_DNA"/>
</dbReference>
<feature type="domain" description="SAC" evidence="8">
    <location>
        <begin position="270"/>
        <end position="358"/>
    </location>
</feature>
<gene>
    <name evidence="9" type="ORF">DARMORV10_C04P30980.1</name>
</gene>
<dbReference type="GO" id="GO:0043813">
    <property type="term" value="F:phosphatidylinositol-3,5-bisphosphate 5-phosphatase activity"/>
    <property type="evidence" value="ECO:0007669"/>
    <property type="project" value="InterPro"/>
</dbReference>
<protein>
    <submittedName>
        <fullName evidence="9">(rape) hypothetical protein</fullName>
    </submittedName>
</protein>
<name>A0A816JI35_BRANA</name>
<comment type="subcellular location">
    <subcellularLocation>
        <location evidence="1">Vacuole membrane</location>
        <topology evidence="1">Peripheral membrane protein</topology>
    </subcellularLocation>
</comment>
<evidence type="ECO:0000256" key="6">
    <source>
        <dbReference type="ARBA" id="ARBA00023464"/>
    </source>
</evidence>
<comment type="catalytic activity">
    <reaction evidence="5">
        <text>a 1,2-diacyl-sn-glycero-3-phospho-(1D-myo-inositol-3,5-bisphosphate) + H2O = a 1,2-diacyl-sn-glycero-3-phospho-(1D-myo-inositol-3-phosphate) + phosphate</text>
        <dbReference type="Rhea" id="RHEA:32955"/>
        <dbReference type="ChEBI" id="CHEBI:15377"/>
        <dbReference type="ChEBI" id="CHEBI:43474"/>
        <dbReference type="ChEBI" id="CHEBI:57923"/>
        <dbReference type="ChEBI" id="CHEBI:58088"/>
    </reaction>
</comment>
<dbReference type="InterPro" id="IPR043573">
    <property type="entry name" value="Fig4-like"/>
</dbReference>
<dbReference type="PANTHER" id="PTHR45738:SF25">
    <property type="entry name" value="PHOSPHOINOSITIDE PHOSPHATASE SAC3-RELATED"/>
    <property type="match status" value="1"/>
</dbReference>
<comment type="subunit">
    <text evidence="6">Component of the PI(3,5)P2 regulatory complex at least composed of ATG18, SAC/FIG4, FAB1 and VAC14.</text>
</comment>
<keyword evidence="3" id="KW-0378">Hydrolase</keyword>
<dbReference type="GO" id="GO:0005774">
    <property type="term" value="C:vacuolar membrane"/>
    <property type="evidence" value="ECO:0007669"/>
    <property type="project" value="UniProtKB-SubCell"/>
</dbReference>
<evidence type="ECO:0000259" key="8">
    <source>
        <dbReference type="PROSITE" id="PS50275"/>
    </source>
</evidence>
<dbReference type="Proteomes" id="UP001295469">
    <property type="component" value="Chromosome C04"/>
</dbReference>
<evidence type="ECO:0000256" key="5">
    <source>
        <dbReference type="ARBA" id="ARBA00023337"/>
    </source>
</evidence>
<accession>A0A816JI35</accession>
<dbReference type="GO" id="GO:0046856">
    <property type="term" value="P:phosphatidylinositol dephosphorylation"/>
    <property type="evidence" value="ECO:0007669"/>
    <property type="project" value="InterPro"/>
</dbReference>
<dbReference type="Pfam" id="PF02383">
    <property type="entry name" value="Syja_N"/>
    <property type="match status" value="1"/>
</dbReference>
<keyword evidence="2" id="KW-0926">Vacuole</keyword>
<reference evidence="9" key="1">
    <citation type="submission" date="2021-01" db="EMBL/GenBank/DDBJ databases">
        <authorList>
            <consortium name="Genoscope - CEA"/>
            <person name="William W."/>
        </authorList>
    </citation>
    <scope>NUCLEOTIDE SEQUENCE</scope>
</reference>
<feature type="compositionally biased region" description="Polar residues" evidence="7">
    <location>
        <begin position="39"/>
        <end position="52"/>
    </location>
</feature>
<dbReference type="InterPro" id="IPR002013">
    <property type="entry name" value="SAC_dom"/>
</dbReference>
<proteinExistence type="predicted"/>
<keyword evidence="4" id="KW-0472">Membrane</keyword>
<evidence type="ECO:0000256" key="1">
    <source>
        <dbReference type="ARBA" id="ARBA00004148"/>
    </source>
</evidence>
<dbReference type="PANTHER" id="PTHR45738">
    <property type="entry name" value="POLYPHOSPHOINOSITIDE PHOSPHATASE"/>
    <property type="match status" value="1"/>
</dbReference>
<dbReference type="PROSITE" id="PS50275">
    <property type="entry name" value="SAC"/>
    <property type="match status" value="1"/>
</dbReference>
<evidence type="ECO:0000256" key="2">
    <source>
        <dbReference type="ARBA" id="ARBA00022554"/>
    </source>
</evidence>
<evidence type="ECO:0000256" key="7">
    <source>
        <dbReference type="SAM" id="MobiDB-lite"/>
    </source>
</evidence>
<organism evidence="9">
    <name type="scientific">Brassica napus</name>
    <name type="common">Rape</name>
    <dbReference type="NCBI Taxonomy" id="3708"/>
    <lineage>
        <taxon>Eukaryota</taxon>
        <taxon>Viridiplantae</taxon>
        <taxon>Streptophyta</taxon>
        <taxon>Embryophyta</taxon>
        <taxon>Tracheophyta</taxon>
        <taxon>Spermatophyta</taxon>
        <taxon>Magnoliopsida</taxon>
        <taxon>eudicotyledons</taxon>
        <taxon>Gunneridae</taxon>
        <taxon>Pentapetalae</taxon>
        <taxon>rosids</taxon>
        <taxon>malvids</taxon>
        <taxon>Brassicales</taxon>
        <taxon>Brassicaceae</taxon>
        <taxon>Brassiceae</taxon>
        <taxon>Brassica</taxon>
    </lineage>
</organism>
<evidence type="ECO:0000256" key="3">
    <source>
        <dbReference type="ARBA" id="ARBA00022801"/>
    </source>
</evidence>
<evidence type="ECO:0000256" key="4">
    <source>
        <dbReference type="ARBA" id="ARBA00023136"/>
    </source>
</evidence>
<evidence type="ECO:0000313" key="9">
    <source>
        <dbReference type="EMBL" id="CAF1843450.1"/>
    </source>
</evidence>